<keyword evidence="3" id="KW-1133">Transmembrane helix</keyword>
<protein>
    <recommendedName>
        <fullName evidence="2">Anti-sigma-W factor RsiW</fullName>
    </recommendedName>
</protein>
<feature type="domain" description="Putative zinc-finger" evidence="4">
    <location>
        <begin position="7"/>
        <end position="36"/>
    </location>
</feature>
<sequence length="168" mass="18945">MKNHPDDLLSAYIDNELNADENRLIEEHLAYCEQCQTLYEDLLQIKFQVSSAFQDFEAPENLEQRIINEINLNSAANLKSKSITKAWIALPVAGILAVLTVFILSGPVFVKLISILFKFIAVLIFVIPSVLTSVPSLFGASILFSIFMLIFSSFYLRRLLRTNMNGRG</sequence>
<feature type="transmembrane region" description="Helical" evidence="3">
    <location>
        <begin position="137"/>
        <end position="156"/>
    </location>
</feature>
<keyword evidence="3" id="KW-0812">Transmembrane</keyword>
<evidence type="ECO:0000313" key="5">
    <source>
        <dbReference type="EMBL" id="NOU76188.1"/>
    </source>
</evidence>
<feature type="transmembrane region" description="Helical" evidence="3">
    <location>
        <begin position="86"/>
        <end position="105"/>
    </location>
</feature>
<dbReference type="Gene3D" id="1.10.10.1320">
    <property type="entry name" value="Anti-sigma factor, zinc-finger domain"/>
    <property type="match status" value="1"/>
</dbReference>
<evidence type="ECO:0000313" key="6">
    <source>
        <dbReference type="Proteomes" id="UP000616779"/>
    </source>
</evidence>
<evidence type="ECO:0000256" key="3">
    <source>
        <dbReference type="SAM" id="Phobius"/>
    </source>
</evidence>
<accession>A0ABX1Y5V3</accession>
<dbReference type="RefSeq" id="WP_171648533.1">
    <property type="nucleotide sequence ID" value="NZ_WHOA01000241.1"/>
</dbReference>
<comment type="caution">
    <text evidence="5">The sequence shown here is derived from an EMBL/GenBank/DDBJ whole genome shotgun (WGS) entry which is preliminary data.</text>
</comment>
<dbReference type="InterPro" id="IPR027383">
    <property type="entry name" value="Znf_put"/>
</dbReference>
<dbReference type="Proteomes" id="UP000616779">
    <property type="component" value="Unassembled WGS sequence"/>
</dbReference>
<name>A0ABX1Y5V3_9BACL</name>
<keyword evidence="3" id="KW-0472">Membrane</keyword>
<dbReference type="InterPro" id="IPR041916">
    <property type="entry name" value="Anti_sigma_zinc_sf"/>
</dbReference>
<comment type="similarity">
    <text evidence="1">Belongs to the zinc-associated anti-sigma factor (ZAS) superfamily. Anti-sigma-W factor family.</text>
</comment>
<dbReference type="Pfam" id="PF13490">
    <property type="entry name" value="zf-HC2"/>
    <property type="match status" value="1"/>
</dbReference>
<feature type="transmembrane region" description="Helical" evidence="3">
    <location>
        <begin position="112"/>
        <end position="131"/>
    </location>
</feature>
<organism evidence="5 6">
    <name type="scientific">Paenibacillus phytorum</name>
    <dbReference type="NCBI Taxonomy" id="2654977"/>
    <lineage>
        <taxon>Bacteria</taxon>
        <taxon>Bacillati</taxon>
        <taxon>Bacillota</taxon>
        <taxon>Bacilli</taxon>
        <taxon>Bacillales</taxon>
        <taxon>Paenibacillaceae</taxon>
        <taxon>Paenibacillus</taxon>
    </lineage>
</organism>
<evidence type="ECO:0000259" key="4">
    <source>
        <dbReference type="Pfam" id="PF13490"/>
    </source>
</evidence>
<reference evidence="5 6" key="1">
    <citation type="submission" date="2019-10" db="EMBL/GenBank/DDBJ databases">
        <title>Description of Paenibacillus terrestris sp. nov.</title>
        <authorList>
            <person name="Carlier A."/>
            <person name="Qi S."/>
        </authorList>
    </citation>
    <scope>NUCLEOTIDE SEQUENCE [LARGE SCALE GENOMIC DNA]</scope>
    <source>
        <strain evidence="5 6">LMG 31458</strain>
    </source>
</reference>
<gene>
    <name evidence="5" type="ORF">GC098_33375</name>
</gene>
<evidence type="ECO:0000256" key="2">
    <source>
        <dbReference type="ARBA" id="ARBA00024438"/>
    </source>
</evidence>
<keyword evidence="6" id="KW-1185">Reference proteome</keyword>
<proteinExistence type="inferred from homology"/>
<dbReference type="EMBL" id="WHOA01000241">
    <property type="protein sequence ID" value="NOU76188.1"/>
    <property type="molecule type" value="Genomic_DNA"/>
</dbReference>
<evidence type="ECO:0000256" key="1">
    <source>
        <dbReference type="ARBA" id="ARBA00024353"/>
    </source>
</evidence>